<keyword evidence="5" id="KW-1185">Reference proteome</keyword>
<dbReference type="PANTHER" id="PTHR10963:SF24">
    <property type="entry name" value="GLYCOSIDASE C21B10.07-RELATED"/>
    <property type="match status" value="1"/>
</dbReference>
<evidence type="ECO:0000259" key="3">
    <source>
        <dbReference type="PROSITE" id="PS51762"/>
    </source>
</evidence>
<evidence type="ECO:0000256" key="1">
    <source>
        <dbReference type="SAM" id="MobiDB-lite"/>
    </source>
</evidence>
<evidence type="ECO:0000259" key="2">
    <source>
        <dbReference type="PROSITE" id="PS51212"/>
    </source>
</evidence>
<reference evidence="4 5" key="1">
    <citation type="submission" date="2017-06" db="EMBL/GenBank/DDBJ databases">
        <title>Ant-infecting Ophiocordyceps genomes reveal a high diversity of potential behavioral manipulation genes and a possible major role for enterotoxins.</title>
        <authorList>
            <person name="De Bekker C."/>
            <person name="Evans H.C."/>
            <person name="Brachmann A."/>
            <person name="Hughes D.P."/>
        </authorList>
    </citation>
    <scope>NUCLEOTIDE SEQUENCE [LARGE SCALE GENOMIC DNA]</scope>
    <source>
        <strain evidence="4 5">Map64</strain>
    </source>
</reference>
<dbReference type="EMBL" id="NJET01000013">
    <property type="protein sequence ID" value="PHH65866.1"/>
    <property type="molecule type" value="Genomic_DNA"/>
</dbReference>
<protein>
    <recommendedName>
        <fullName evidence="6">GH16 domain-containing protein</fullName>
    </recommendedName>
</protein>
<dbReference type="PROSITE" id="PS51212">
    <property type="entry name" value="WSC"/>
    <property type="match status" value="1"/>
</dbReference>
<dbReference type="OrthoDB" id="192832at2759"/>
<feature type="domain" description="WSC" evidence="2">
    <location>
        <begin position="396"/>
        <end position="488"/>
    </location>
</feature>
<dbReference type="InterPro" id="IPR013320">
    <property type="entry name" value="ConA-like_dom_sf"/>
</dbReference>
<dbReference type="AlphaFoldDB" id="A0A2C5YDU5"/>
<dbReference type="Proteomes" id="UP000226192">
    <property type="component" value="Unassembled WGS sequence"/>
</dbReference>
<dbReference type="InterPro" id="IPR050546">
    <property type="entry name" value="Glycosyl_Hydrlase_16"/>
</dbReference>
<dbReference type="PANTHER" id="PTHR10963">
    <property type="entry name" value="GLYCOSYL HYDROLASE-RELATED"/>
    <property type="match status" value="1"/>
</dbReference>
<sequence length="773" mass="81676">MSYSLSHSYIGESLLSGFNWFDGADPSNGFAAYQSRAAALDRGLYDIDHKTGVVRLGVDNVNTYALDQGRPSIRLESKQTFHHGLFIADFLHMPPSECGLWPAFWSYGNDWPKGGEVDILEGANTAQKNLISAHTTEGCSIAPPTKQNYLGEQTHVSCAVDNQNVGCGFNAAKSTSYGDGFNAVGGGVYAMQWDSNDIKVWHFARNEVPADVESKKPDPSKWKLPEAVFGGAGCKVDSYFKDMKLVINTNFCGDWGNAAWGTTDKCTQHAPTCNEHVAKNPRAFANAYWDVRYIDAYELSSKTALSAADDEHGGHYGRSLSVRSEGAMKPFQNSTSHVVPSVAVDKSQASPSLTAIDVDGDRSLAGTLSTAVDDVDKSQASTLSTAVGDDPKTIGKYGHLGCFGSRSGFQTFREVMESNHMTIQQCVDLCKDKGAFAGLFESKCLCADSMDAETKTVNAEAGVCDRSCPGAHDEVCGGLMKQQPSLKIEWGSTGNWTSLVNSSSSETVESAKFTNSTASKETAVTSSNRVMRLPVSPAPLARRSVPGMVLLTVYGMTGKLAPGSAGQDNNEAVPHDAAKAPSTATPTVTIDKLKAALISNGPVMASKAAQGVFEDLADFIGSIVSAETIQSPTTRAANKCNCGATKAAHVPHGHSIRASKTLEASAAVAVTQPAVACNLETKIEATVTGVPSAEAVAQGDGQRAPNATSTEEPASPFTPDEGSNIASQTAVWNTQHFWTDPPALMSIAPRGRGSARLTAALGATLLAAIMVMH</sequence>
<organism evidence="4 5">
    <name type="scientific">Ophiocordyceps australis</name>
    <dbReference type="NCBI Taxonomy" id="1399860"/>
    <lineage>
        <taxon>Eukaryota</taxon>
        <taxon>Fungi</taxon>
        <taxon>Dikarya</taxon>
        <taxon>Ascomycota</taxon>
        <taxon>Pezizomycotina</taxon>
        <taxon>Sordariomycetes</taxon>
        <taxon>Hypocreomycetidae</taxon>
        <taxon>Hypocreales</taxon>
        <taxon>Ophiocordycipitaceae</taxon>
        <taxon>Ophiocordyceps</taxon>
    </lineage>
</organism>
<dbReference type="InterPro" id="IPR002889">
    <property type="entry name" value="WSC_carb-bd"/>
</dbReference>
<feature type="region of interest" description="Disordered" evidence="1">
    <location>
        <begin position="693"/>
        <end position="724"/>
    </location>
</feature>
<name>A0A2C5YDU5_9HYPO</name>
<evidence type="ECO:0008006" key="6">
    <source>
        <dbReference type="Google" id="ProtNLM"/>
    </source>
</evidence>
<feature type="domain" description="GH16" evidence="3">
    <location>
        <begin position="1"/>
        <end position="264"/>
    </location>
</feature>
<evidence type="ECO:0000313" key="5">
    <source>
        <dbReference type="Proteomes" id="UP000226192"/>
    </source>
</evidence>
<proteinExistence type="predicted"/>
<dbReference type="Pfam" id="PF26113">
    <property type="entry name" value="GH16_XgeA"/>
    <property type="match status" value="1"/>
</dbReference>
<dbReference type="CDD" id="cd02181">
    <property type="entry name" value="GH16_fungal_Lam16A_glucanase"/>
    <property type="match status" value="1"/>
</dbReference>
<accession>A0A2C5YDU5</accession>
<comment type="caution">
    <text evidence="4">The sequence shown here is derived from an EMBL/GenBank/DDBJ whole genome shotgun (WGS) entry which is preliminary data.</text>
</comment>
<dbReference type="GO" id="GO:0009251">
    <property type="term" value="P:glucan catabolic process"/>
    <property type="evidence" value="ECO:0007669"/>
    <property type="project" value="TreeGrafter"/>
</dbReference>
<feature type="region of interest" description="Disordered" evidence="1">
    <location>
        <begin position="562"/>
        <end position="584"/>
    </location>
</feature>
<dbReference type="InterPro" id="IPR000757">
    <property type="entry name" value="Beta-glucanase-like"/>
</dbReference>
<dbReference type="STRING" id="1399860.A0A2C5YDU5"/>
<dbReference type="Pfam" id="PF01822">
    <property type="entry name" value="WSC"/>
    <property type="match status" value="1"/>
</dbReference>
<dbReference type="GO" id="GO:0004553">
    <property type="term" value="F:hydrolase activity, hydrolyzing O-glycosyl compounds"/>
    <property type="evidence" value="ECO:0007669"/>
    <property type="project" value="InterPro"/>
</dbReference>
<dbReference type="SMART" id="SM00321">
    <property type="entry name" value="WSC"/>
    <property type="match status" value="1"/>
</dbReference>
<dbReference type="Gene3D" id="2.60.120.200">
    <property type="match status" value="1"/>
</dbReference>
<dbReference type="SUPFAM" id="SSF49899">
    <property type="entry name" value="Concanavalin A-like lectins/glucanases"/>
    <property type="match status" value="1"/>
</dbReference>
<evidence type="ECO:0000313" key="4">
    <source>
        <dbReference type="EMBL" id="PHH65866.1"/>
    </source>
</evidence>
<gene>
    <name evidence="4" type="ORF">CDD81_1235</name>
</gene>
<dbReference type="PROSITE" id="PS51762">
    <property type="entry name" value="GH16_2"/>
    <property type="match status" value="1"/>
</dbReference>